<dbReference type="PROSITE" id="PS51257">
    <property type="entry name" value="PROKAR_LIPOPROTEIN"/>
    <property type="match status" value="1"/>
</dbReference>
<dbReference type="EMBL" id="CABFVA020000114">
    <property type="protein sequence ID" value="VVM07901.1"/>
    <property type="molecule type" value="Genomic_DNA"/>
</dbReference>
<sequence>MISSIARLFSPLAALPTWVTTFACLLFLGLSGCATVTGGYDLVTKIDAPLYSQGPGQEAPDTYLEKGTRVKVLQSAGNYARVETTRGIRGFVRLSDLEHGPEQAGMGAYGGSSMASPGMF</sequence>
<proteinExistence type="predicted"/>
<dbReference type="Proteomes" id="UP000334923">
    <property type="component" value="Unassembled WGS sequence"/>
</dbReference>
<dbReference type="OrthoDB" id="195805at2"/>
<dbReference type="AlphaFoldDB" id="A0A5E6MFL3"/>
<accession>A0A5E6MFL3</accession>
<organism evidence="1 2">
    <name type="scientific">Methylacidimicrobium tartarophylax</name>
    <dbReference type="NCBI Taxonomy" id="1041768"/>
    <lineage>
        <taxon>Bacteria</taxon>
        <taxon>Pseudomonadati</taxon>
        <taxon>Verrucomicrobiota</taxon>
        <taxon>Methylacidimicrobium</taxon>
    </lineage>
</organism>
<evidence type="ECO:0000313" key="1">
    <source>
        <dbReference type="EMBL" id="VVM07901.1"/>
    </source>
</evidence>
<keyword evidence="2" id="KW-1185">Reference proteome</keyword>
<dbReference type="RefSeq" id="WP_142660824.1">
    <property type="nucleotide sequence ID" value="NZ_CABFVA020000114.1"/>
</dbReference>
<name>A0A5E6MFL3_9BACT</name>
<protein>
    <recommendedName>
        <fullName evidence="3">SH3b domain-containing protein</fullName>
    </recommendedName>
</protein>
<evidence type="ECO:0000313" key="2">
    <source>
        <dbReference type="Proteomes" id="UP000334923"/>
    </source>
</evidence>
<reference evidence="1 2" key="1">
    <citation type="submission" date="2019-09" db="EMBL/GenBank/DDBJ databases">
        <authorList>
            <person name="Cremers G."/>
        </authorList>
    </citation>
    <scope>NUCLEOTIDE SEQUENCE [LARGE SCALE GENOMIC DNA]</scope>
    <source>
        <strain evidence="1">4A</strain>
    </source>
</reference>
<gene>
    <name evidence="1" type="ORF">MAMT_01993</name>
</gene>
<evidence type="ECO:0008006" key="3">
    <source>
        <dbReference type="Google" id="ProtNLM"/>
    </source>
</evidence>